<keyword evidence="2" id="KW-1185">Reference proteome</keyword>
<dbReference type="InterPro" id="IPR042557">
    <property type="entry name" value="SCO4226"/>
</dbReference>
<proteinExistence type="predicted"/>
<protein>
    <submittedName>
        <fullName evidence="1">Guanylate cyclase</fullName>
    </submittedName>
</protein>
<dbReference type="Proteomes" id="UP001319827">
    <property type="component" value="Chromosome"/>
</dbReference>
<gene>
    <name evidence="1" type="ORF">DESUT3_13420</name>
</gene>
<reference evidence="1 2" key="2">
    <citation type="journal article" date="2021" name="Int. J. Syst. Evol. Microbiol.">
        <title>Isolation and Polyphasic Characterization of Desulfuromonas versatilis sp. Nov., an Electrogenic Bacteria Capable of Versatile Metabolism Isolated from a Graphene Oxide-Reducing Enrichment Culture.</title>
        <authorList>
            <person name="Xie L."/>
            <person name="Yoshida N."/>
            <person name="Ishii S."/>
            <person name="Meng L."/>
        </authorList>
    </citation>
    <scope>NUCLEOTIDE SEQUENCE [LARGE SCALE GENOMIC DNA]</scope>
    <source>
        <strain evidence="1 2">NIT-T3</strain>
    </source>
</reference>
<evidence type="ECO:0000313" key="2">
    <source>
        <dbReference type="Proteomes" id="UP001319827"/>
    </source>
</evidence>
<dbReference type="EMBL" id="AP024355">
    <property type="protein sequence ID" value="BCR04273.1"/>
    <property type="molecule type" value="Genomic_DNA"/>
</dbReference>
<name>A0ABM8HUU1_9BACT</name>
<dbReference type="Pfam" id="PF14026">
    <property type="entry name" value="SCO4226-like"/>
    <property type="match status" value="1"/>
</dbReference>
<evidence type="ECO:0000313" key="1">
    <source>
        <dbReference type="EMBL" id="BCR04273.1"/>
    </source>
</evidence>
<dbReference type="RefSeq" id="WP_221251703.1">
    <property type="nucleotide sequence ID" value="NZ_AP024355.1"/>
</dbReference>
<accession>A0ABM8HUU1</accession>
<organism evidence="1 2">
    <name type="scientific">Desulfuromonas versatilis</name>
    <dbReference type="NCBI Taxonomy" id="2802975"/>
    <lineage>
        <taxon>Bacteria</taxon>
        <taxon>Pseudomonadati</taxon>
        <taxon>Thermodesulfobacteriota</taxon>
        <taxon>Desulfuromonadia</taxon>
        <taxon>Desulfuromonadales</taxon>
        <taxon>Desulfuromonadaceae</taxon>
        <taxon>Desulfuromonas</taxon>
    </lineage>
</organism>
<dbReference type="InterPro" id="IPR025336">
    <property type="entry name" value="SCO4226-like"/>
</dbReference>
<sequence>MALFMDVHRKVTGLTPGELEEIARSGLETARAKGVEVRNFWYNAKEGCIFCLCEASSKEAAIEAHRASGEPIPDEIFEVKEGSLH</sequence>
<reference evidence="1 2" key="1">
    <citation type="journal article" date="2016" name="C (Basel)">
        <title>Selective Growth of and Electricity Production by Marine Exoelectrogenic Bacteria in Self-Aggregated Hydrogel of Microbially Reduced Graphene Oxide.</title>
        <authorList>
            <person name="Yoshida N."/>
            <person name="Goto Y."/>
            <person name="Miyata Y."/>
        </authorList>
    </citation>
    <scope>NUCLEOTIDE SEQUENCE [LARGE SCALE GENOMIC DNA]</scope>
    <source>
        <strain evidence="1 2">NIT-T3</strain>
    </source>
</reference>
<dbReference type="Gene3D" id="3.30.70.3090">
    <property type="entry name" value="ORF SCO4226, nickel-binding ferredoxin-like monomer"/>
    <property type="match status" value="1"/>
</dbReference>